<evidence type="ECO:0000313" key="2">
    <source>
        <dbReference type="Proteomes" id="UP000029981"/>
    </source>
</evidence>
<reference evidence="1 2" key="2">
    <citation type="journal article" date="2009" name="PLoS ONE">
        <title>An integrated genetic and cytogenetic map of the cucumber genome.</title>
        <authorList>
            <person name="Ren Y."/>
            <person name="Zhang Z."/>
            <person name="Liu J."/>
            <person name="Staub J.E."/>
            <person name="Han Y."/>
            <person name="Cheng Z."/>
            <person name="Li X."/>
            <person name="Lu J."/>
            <person name="Miao H."/>
            <person name="Kang H."/>
            <person name="Xie B."/>
            <person name="Gu X."/>
            <person name="Wang X."/>
            <person name="Du Y."/>
            <person name="Jin W."/>
            <person name="Huang S."/>
        </authorList>
    </citation>
    <scope>NUCLEOTIDE SEQUENCE [LARGE SCALE GENOMIC DNA]</scope>
    <source>
        <strain evidence="2">cv. 9930</strain>
    </source>
</reference>
<reference evidence="1 2" key="3">
    <citation type="journal article" date="2010" name="BMC Genomics">
        <title>Transcriptome sequencing and comparative analysis of cucumber flowers with different sex types.</title>
        <authorList>
            <person name="Guo S."/>
            <person name="Zheng Y."/>
            <person name="Joung J.G."/>
            <person name="Liu S."/>
            <person name="Zhang Z."/>
            <person name="Crasta O.R."/>
            <person name="Sobral B.W."/>
            <person name="Xu Y."/>
            <person name="Huang S."/>
            <person name="Fei Z."/>
        </authorList>
    </citation>
    <scope>NUCLEOTIDE SEQUENCE [LARGE SCALE GENOMIC DNA]</scope>
    <source>
        <strain evidence="2">cv. 9930</strain>
    </source>
</reference>
<sequence>MRSPGRQFHCWVKTRNKHLNFAYHRSAMDNSHVDFGFGKNGYLSSTLQSAKPRWQQQTTIKTLFLIQTNTNPNANIT</sequence>
<evidence type="ECO:0000313" key="1">
    <source>
        <dbReference type="EMBL" id="KGN48677.1"/>
    </source>
</evidence>
<name>A0A0A0KJV5_CUCSA</name>
<keyword evidence="2" id="KW-1185">Reference proteome</keyword>
<protein>
    <submittedName>
        <fullName evidence="1">Uncharacterized protein</fullName>
    </submittedName>
</protein>
<organism evidence="1 2">
    <name type="scientific">Cucumis sativus</name>
    <name type="common">Cucumber</name>
    <dbReference type="NCBI Taxonomy" id="3659"/>
    <lineage>
        <taxon>Eukaryota</taxon>
        <taxon>Viridiplantae</taxon>
        <taxon>Streptophyta</taxon>
        <taxon>Embryophyta</taxon>
        <taxon>Tracheophyta</taxon>
        <taxon>Spermatophyta</taxon>
        <taxon>Magnoliopsida</taxon>
        <taxon>eudicotyledons</taxon>
        <taxon>Gunneridae</taxon>
        <taxon>Pentapetalae</taxon>
        <taxon>rosids</taxon>
        <taxon>fabids</taxon>
        <taxon>Cucurbitales</taxon>
        <taxon>Cucurbitaceae</taxon>
        <taxon>Benincaseae</taxon>
        <taxon>Cucumis</taxon>
    </lineage>
</organism>
<proteinExistence type="predicted"/>
<dbReference type="Proteomes" id="UP000029981">
    <property type="component" value="Chromosome 6"/>
</dbReference>
<dbReference type="AlphaFoldDB" id="A0A0A0KJV5"/>
<gene>
    <name evidence="1" type="ORF">Csa_6G497275</name>
</gene>
<reference evidence="1 2" key="4">
    <citation type="journal article" date="2011" name="BMC Genomics">
        <title>RNA-Seq improves annotation of protein-coding genes in the cucumber genome.</title>
        <authorList>
            <person name="Li Z."/>
            <person name="Zhang Z."/>
            <person name="Yan P."/>
            <person name="Huang S."/>
            <person name="Fei Z."/>
            <person name="Lin K."/>
        </authorList>
    </citation>
    <scope>NUCLEOTIDE SEQUENCE [LARGE SCALE GENOMIC DNA]</scope>
    <source>
        <strain evidence="2">cv. 9930</strain>
    </source>
</reference>
<dbReference type="EMBL" id="CM002927">
    <property type="protein sequence ID" value="KGN48677.1"/>
    <property type="molecule type" value="Genomic_DNA"/>
</dbReference>
<dbReference type="Gramene" id="KGN48677">
    <property type="protein sequence ID" value="KGN48677"/>
    <property type="gene ID" value="Csa_6G497275"/>
</dbReference>
<reference evidence="1 2" key="1">
    <citation type="journal article" date="2009" name="Nat. Genet.">
        <title>The genome of the cucumber, Cucumis sativus L.</title>
        <authorList>
            <person name="Huang S."/>
            <person name="Li R."/>
            <person name="Zhang Z."/>
            <person name="Li L."/>
            <person name="Gu X."/>
            <person name="Fan W."/>
            <person name="Lucas W.J."/>
            <person name="Wang X."/>
            <person name="Xie B."/>
            <person name="Ni P."/>
            <person name="Ren Y."/>
            <person name="Zhu H."/>
            <person name="Li J."/>
            <person name="Lin K."/>
            <person name="Jin W."/>
            <person name="Fei Z."/>
            <person name="Li G."/>
            <person name="Staub J."/>
            <person name="Kilian A."/>
            <person name="van der Vossen E.A."/>
            <person name="Wu Y."/>
            <person name="Guo J."/>
            <person name="He J."/>
            <person name="Jia Z."/>
            <person name="Ren Y."/>
            <person name="Tian G."/>
            <person name="Lu Y."/>
            <person name="Ruan J."/>
            <person name="Qian W."/>
            <person name="Wang M."/>
            <person name="Huang Q."/>
            <person name="Li B."/>
            <person name="Xuan Z."/>
            <person name="Cao J."/>
            <person name="Asan"/>
            <person name="Wu Z."/>
            <person name="Zhang J."/>
            <person name="Cai Q."/>
            <person name="Bai Y."/>
            <person name="Zhao B."/>
            <person name="Han Y."/>
            <person name="Li Y."/>
            <person name="Li X."/>
            <person name="Wang S."/>
            <person name="Shi Q."/>
            <person name="Liu S."/>
            <person name="Cho W.K."/>
            <person name="Kim J.Y."/>
            <person name="Xu Y."/>
            <person name="Heller-Uszynska K."/>
            <person name="Miao H."/>
            <person name="Cheng Z."/>
            <person name="Zhang S."/>
            <person name="Wu J."/>
            <person name="Yang Y."/>
            <person name="Kang H."/>
            <person name="Li M."/>
            <person name="Liang H."/>
            <person name="Ren X."/>
            <person name="Shi Z."/>
            <person name="Wen M."/>
            <person name="Jian M."/>
            <person name="Yang H."/>
            <person name="Zhang G."/>
            <person name="Yang Z."/>
            <person name="Chen R."/>
            <person name="Liu S."/>
            <person name="Li J."/>
            <person name="Ma L."/>
            <person name="Liu H."/>
            <person name="Zhou Y."/>
            <person name="Zhao J."/>
            <person name="Fang X."/>
            <person name="Li G."/>
            <person name="Fang L."/>
            <person name="Li Y."/>
            <person name="Liu D."/>
            <person name="Zheng H."/>
            <person name="Zhang Y."/>
            <person name="Qin N."/>
            <person name="Li Z."/>
            <person name="Yang G."/>
            <person name="Yang S."/>
            <person name="Bolund L."/>
            <person name="Kristiansen K."/>
            <person name="Zheng H."/>
            <person name="Li S."/>
            <person name="Zhang X."/>
            <person name="Yang H."/>
            <person name="Wang J."/>
            <person name="Sun R."/>
            <person name="Zhang B."/>
            <person name="Jiang S."/>
            <person name="Wang J."/>
            <person name="Du Y."/>
            <person name="Li S."/>
        </authorList>
    </citation>
    <scope>NUCLEOTIDE SEQUENCE [LARGE SCALE GENOMIC DNA]</scope>
    <source>
        <strain evidence="2">cv. 9930</strain>
    </source>
</reference>
<accession>A0A0A0KJV5</accession>